<gene>
    <name evidence="1" type="ORF">SAMN06265219_10725</name>
</gene>
<reference evidence="1 2" key="1">
    <citation type="submission" date="2017-05" db="EMBL/GenBank/DDBJ databases">
        <authorList>
            <person name="Varghese N."/>
            <person name="Submissions S."/>
        </authorList>
    </citation>
    <scope>NUCLEOTIDE SEQUENCE [LARGE SCALE GENOMIC DNA]</scope>
    <source>
        <strain evidence="1 2">DSM 21985</strain>
    </source>
</reference>
<protein>
    <submittedName>
        <fullName evidence="1">Uncharacterized protein</fullName>
    </submittedName>
</protein>
<proteinExistence type="predicted"/>
<keyword evidence="2" id="KW-1185">Reference proteome</keyword>
<dbReference type="EMBL" id="FXTP01000007">
    <property type="protein sequence ID" value="SMO65494.1"/>
    <property type="molecule type" value="Genomic_DNA"/>
</dbReference>
<evidence type="ECO:0000313" key="2">
    <source>
        <dbReference type="Proteomes" id="UP000317557"/>
    </source>
</evidence>
<sequence>MLYSQEFITMSKRKALIGFSSPVGFYYDLESERGRPGPIIESPFSLLLFYDELWFVSRSVCPYNMEKLDYVHFVDEELLTDGLSADFTKGIEDPPEIKKFPWDTWEQTIHQAFLPEARYDNHGRSQGFGELGIYPTPGSYDNFLVDHYIANKFGLELLENSVNAKWMMSFEESLLTLQTSEKLLAPCIPSLQSLEGPYHPFVDDLRSDNLLMRYRSKIQEVSTNSKFEELDSLKQDLNDEYNRIVAELASSEFSNARIVDGAASLTLGQVPVISNITSGIQGVRELAKTYKNRKEKGWVGFIARTITKSREK</sequence>
<dbReference type="AlphaFoldDB" id="A0A521D1D8"/>
<dbReference type="Proteomes" id="UP000317557">
    <property type="component" value="Unassembled WGS sequence"/>
</dbReference>
<accession>A0A521D1D8</accession>
<evidence type="ECO:0000313" key="1">
    <source>
        <dbReference type="EMBL" id="SMO65494.1"/>
    </source>
</evidence>
<organism evidence="1 2">
    <name type="scientific">Gracilimonas mengyeensis</name>
    <dbReference type="NCBI Taxonomy" id="1302730"/>
    <lineage>
        <taxon>Bacteria</taxon>
        <taxon>Pseudomonadati</taxon>
        <taxon>Balneolota</taxon>
        <taxon>Balneolia</taxon>
        <taxon>Balneolales</taxon>
        <taxon>Balneolaceae</taxon>
        <taxon>Gracilimonas</taxon>
    </lineage>
</organism>
<name>A0A521D1D8_9BACT</name>